<dbReference type="FunFam" id="3.40.50.360:FF:000001">
    <property type="entry name" value="NAD(P)H dehydrogenase (Quinone) FQR1-like"/>
    <property type="match status" value="1"/>
</dbReference>
<dbReference type="InterPro" id="IPR029039">
    <property type="entry name" value="Flavoprotein-like_sf"/>
</dbReference>
<dbReference type="InterPro" id="IPR005025">
    <property type="entry name" value="FMN_Rdtase-like_dom"/>
</dbReference>
<dbReference type="PANTHER" id="PTHR30546">
    <property type="entry name" value="FLAVODOXIN-RELATED PROTEIN WRBA-RELATED"/>
    <property type="match status" value="1"/>
</dbReference>
<dbReference type="GO" id="GO:0003955">
    <property type="term" value="F:NAD(P)H dehydrogenase (quinone) activity"/>
    <property type="evidence" value="ECO:0007669"/>
    <property type="project" value="InterPro"/>
</dbReference>
<dbReference type="InterPro" id="IPR010089">
    <property type="entry name" value="Flavoprotein_WrbA-like"/>
</dbReference>
<evidence type="ECO:0000313" key="3">
    <source>
        <dbReference type="EMBL" id="CAD8741970.1"/>
    </source>
</evidence>
<name>A0A6U4ZY15_HEMAN</name>
<dbReference type="SUPFAM" id="SSF52218">
    <property type="entry name" value="Flavoproteins"/>
    <property type="match status" value="1"/>
</dbReference>
<protein>
    <recommendedName>
        <fullName evidence="2">Flavodoxin-like domain-containing protein</fullName>
    </recommendedName>
</protein>
<dbReference type="EMBL" id="HBFK01013987">
    <property type="protein sequence ID" value="CAD8741970.1"/>
    <property type="molecule type" value="Transcribed_RNA"/>
</dbReference>
<gene>
    <name evidence="4" type="ORF">HAND00432_LOCUS22978</name>
    <name evidence="3" type="ORF">HAND1043_LOCUS8464</name>
</gene>
<evidence type="ECO:0000313" key="4">
    <source>
        <dbReference type="EMBL" id="CAD8971977.1"/>
    </source>
</evidence>
<reference evidence="3" key="1">
    <citation type="submission" date="2021-01" db="EMBL/GenBank/DDBJ databases">
        <authorList>
            <person name="Corre E."/>
            <person name="Pelletier E."/>
            <person name="Niang G."/>
            <person name="Scheremetjew M."/>
            <person name="Finn R."/>
            <person name="Kale V."/>
            <person name="Holt S."/>
            <person name="Cochrane G."/>
            <person name="Meng A."/>
            <person name="Brown T."/>
            <person name="Cohen L."/>
        </authorList>
    </citation>
    <scope>NUCLEOTIDE SEQUENCE</scope>
    <source>
        <strain evidence="3">CCMP441</strain>
        <strain evidence="4">CCMP644</strain>
    </source>
</reference>
<dbReference type="NCBIfam" id="NF002999">
    <property type="entry name" value="PRK03767.1"/>
    <property type="match status" value="1"/>
</dbReference>
<dbReference type="Pfam" id="PF03358">
    <property type="entry name" value="FMN_red"/>
    <property type="match status" value="1"/>
</dbReference>
<dbReference type="Gene3D" id="3.40.50.360">
    <property type="match status" value="1"/>
</dbReference>
<proteinExistence type="inferred from homology"/>
<organism evidence="3">
    <name type="scientific">Hemiselmis andersenii</name>
    <name type="common">Cryptophyte alga</name>
    <dbReference type="NCBI Taxonomy" id="464988"/>
    <lineage>
        <taxon>Eukaryota</taxon>
        <taxon>Cryptophyceae</taxon>
        <taxon>Cryptomonadales</taxon>
        <taxon>Hemiselmidaceae</taxon>
        <taxon>Hemiselmis</taxon>
    </lineage>
</organism>
<feature type="domain" description="Flavodoxin-like" evidence="2">
    <location>
        <begin position="4"/>
        <end position="190"/>
    </location>
</feature>
<evidence type="ECO:0000256" key="1">
    <source>
        <dbReference type="ARBA" id="ARBA00006961"/>
    </source>
</evidence>
<comment type="similarity">
    <text evidence="1">Belongs to the WrbA family.</text>
</comment>
<dbReference type="EMBL" id="HBFX01038204">
    <property type="protein sequence ID" value="CAD8971977.1"/>
    <property type="molecule type" value="Transcribed_RNA"/>
</dbReference>
<dbReference type="AlphaFoldDB" id="A0A6U4ZY15"/>
<dbReference type="GO" id="GO:0010181">
    <property type="term" value="F:FMN binding"/>
    <property type="evidence" value="ECO:0007669"/>
    <property type="project" value="InterPro"/>
</dbReference>
<dbReference type="GO" id="GO:0016020">
    <property type="term" value="C:membrane"/>
    <property type="evidence" value="ECO:0007669"/>
    <property type="project" value="TreeGrafter"/>
</dbReference>
<dbReference type="InterPro" id="IPR008254">
    <property type="entry name" value="Flavodoxin/NO_synth"/>
</dbReference>
<accession>A0A6U4ZY15</accession>
<sequence>MTKVAIVYYSMYGHIRKMAEEIKKGLVESRCEVTFLQCPETLPEEVLGKMGAPAKPDDEVATADRLKDFDAFMFGIPTRFGMAPAQMKSFWDSTGGLWQAGALVGKPAGIFFATGTQNGGQETTALTFVTQLVHHGIIYVPMGYSTTDLFDMSAPHGGSPYGSGTLAGADGSRQPSDLEKKIAVHHGKYFGGVAAKLAK</sequence>
<dbReference type="NCBIfam" id="TIGR01755">
    <property type="entry name" value="flav_wrbA"/>
    <property type="match status" value="1"/>
</dbReference>
<dbReference type="PROSITE" id="PS50902">
    <property type="entry name" value="FLAVODOXIN_LIKE"/>
    <property type="match status" value="1"/>
</dbReference>
<evidence type="ECO:0000259" key="2">
    <source>
        <dbReference type="PROSITE" id="PS50902"/>
    </source>
</evidence>
<dbReference type="PANTHER" id="PTHR30546:SF23">
    <property type="entry name" value="FLAVOPROTEIN-LIKE PROTEIN YCP4-RELATED"/>
    <property type="match status" value="1"/>
</dbReference>